<feature type="domain" description="RNA ligase" evidence="1">
    <location>
        <begin position="96"/>
        <end position="273"/>
    </location>
</feature>
<dbReference type="OrthoDB" id="432447at2759"/>
<name>A0A8T1WSF6_9STRA</name>
<evidence type="ECO:0000259" key="1">
    <source>
        <dbReference type="Pfam" id="PF09414"/>
    </source>
</evidence>
<protein>
    <submittedName>
        <fullName evidence="2">Dual specificity protein phosphatase 23</fullName>
    </submittedName>
</protein>
<dbReference type="InterPro" id="IPR021122">
    <property type="entry name" value="RNA_ligase_dom_REL/Rnl2"/>
</dbReference>
<dbReference type="Pfam" id="PF09414">
    <property type="entry name" value="RNA_ligase"/>
    <property type="match status" value="1"/>
</dbReference>
<keyword evidence="3" id="KW-1185">Reference proteome</keyword>
<sequence length="301" mass="33717">MQRADHPTLPPGRRVGFAISHHSSSFEAPELAEGFQTIVRVTSIEAAQELANMLSAPLPLLKFPRTSHLIDLGAATSDDIVSSVDSWPVAADKDTTIVITEKLDGANMGISLSAEGAFVVQNRSHTVNTQTHRQFRALDDFLKSHRAVLHAVLNRDPLFPGRFILYGEWLAATHSIAYSRLGSLFYVFDLYDRESGQFWDRPSLQELLEASAALHEDEQGIELVPKLWEGRGLPPRDDLVAMTQQGQSKFYDGPIEGVYIKWERSGGVKERSKIVRSDFIAGDEHWMRRPEGILFNKVIRL</sequence>
<proteinExistence type="predicted"/>
<dbReference type="AlphaFoldDB" id="A0A8T1WSF6"/>
<evidence type="ECO:0000313" key="3">
    <source>
        <dbReference type="Proteomes" id="UP000693981"/>
    </source>
</evidence>
<dbReference type="EMBL" id="JAGDFL010000254">
    <property type="protein sequence ID" value="KAG7394700.1"/>
    <property type="molecule type" value="Genomic_DNA"/>
</dbReference>
<dbReference type="InterPro" id="IPR052732">
    <property type="entry name" value="Cell-binding_unc_protein"/>
</dbReference>
<gene>
    <name evidence="2" type="primary">DUSP23_2</name>
    <name evidence="2" type="ORF">PHYBOEH_004824</name>
</gene>
<accession>A0A8T1WSF6</accession>
<organism evidence="2 3">
    <name type="scientific">Phytophthora boehmeriae</name>
    <dbReference type="NCBI Taxonomy" id="109152"/>
    <lineage>
        <taxon>Eukaryota</taxon>
        <taxon>Sar</taxon>
        <taxon>Stramenopiles</taxon>
        <taxon>Oomycota</taxon>
        <taxon>Peronosporomycetes</taxon>
        <taxon>Peronosporales</taxon>
        <taxon>Peronosporaceae</taxon>
        <taxon>Phytophthora</taxon>
    </lineage>
</organism>
<dbReference type="PANTHER" id="PTHR43883">
    <property type="entry name" value="SLR0207 PROTEIN"/>
    <property type="match status" value="1"/>
</dbReference>
<dbReference type="Proteomes" id="UP000693981">
    <property type="component" value="Unassembled WGS sequence"/>
</dbReference>
<evidence type="ECO:0000313" key="2">
    <source>
        <dbReference type="EMBL" id="KAG7394700.1"/>
    </source>
</evidence>
<dbReference type="PANTHER" id="PTHR43883:SF1">
    <property type="entry name" value="GLUCONOKINASE"/>
    <property type="match status" value="1"/>
</dbReference>
<reference evidence="2" key="1">
    <citation type="submission" date="2021-02" db="EMBL/GenBank/DDBJ databases">
        <authorList>
            <person name="Palmer J.M."/>
        </authorList>
    </citation>
    <scope>NUCLEOTIDE SEQUENCE</scope>
    <source>
        <strain evidence="2">SCRP23</strain>
    </source>
</reference>
<comment type="caution">
    <text evidence="2">The sequence shown here is derived from an EMBL/GenBank/DDBJ whole genome shotgun (WGS) entry which is preliminary data.</text>
</comment>